<evidence type="ECO:0000259" key="4">
    <source>
        <dbReference type="PROSITE" id="PS50949"/>
    </source>
</evidence>
<organism evidence="5">
    <name type="scientific">Alsobacter sp. KACC 23698</name>
    <dbReference type="NCBI Taxonomy" id="3149229"/>
    <lineage>
        <taxon>Bacteria</taxon>
        <taxon>Pseudomonadati</taxon>
        <taxon>Pseudomonadota</taxon>
        <taxon>Alphaproteobacteria</taxon>
        <taxon>Hyphomicrobiales</taxon>
        <taxon>Alsobacteraceae</taxon>
        <taxon>Alsobacter</taxon>
    </lineage>
</organism>
<proteinExistence type="predicted"/>
<dbReference type="SMART" id="SM00345">
    <property type="entry name" value="HTH_GNTR"/>
    <property type="match status" value="1"/>
</dbReference>
<dbReference type="AlphaFoldDB" id="A0AAU7JN17"/>
<dbReference type="GO" id="GO:0003700">
    <property type="term" value="F:DNA-binding transcription factor activity"/>
    <property type="evidence" value="ECO:0007669"/>
    <property type="project" value="InterPro"/>
</dbReference>
<keyword evidence="3" id="KW-0804">Transcription</keyword>
<dbReference type="SUPFAM" id="SSF46785">
    <property type="entry name" value="Winged helix' DNA-binding domain"/>
    <property type="match status" value="1"/>
</dbReference>
<dbReference type="CDD" id="cd07377">
    <property type="entry name" value="WHTH_GntR"/>
    <property type="match status" value="1"/>
</dbReference>
<keyword evidence="1" id="KW-0805">Transcription regulation</keyword>
<evidence type="ECO:0000313" key="5">
    <source>
        <dbReference type="EMBL" id="XBO41685.1"/>
    </source>
</evidence>
<dbReference type="PANTHER" id="PTHR44846:SF1">
    <property type="entry name" value="MANNOSYL-D-GLYCERATE TRANSPORT_METABOLISM SYSTEM REPRESSOR MNGR-RELATED"/>
    <property type="match status" value="1"/>
</dbReference>
<dbReference type="Pfam" id="PF07702">
    <property type="entry name" value="UTRA"/>
    <property type="match status" value="1"/>
</dbReference>
<dbReference type="InterPro" id="IPR028978">
    <property type="entry name" value="Chorismate_lyase_/UTRA_dom_sf"/>
</dbReference>
<keyword evidence="2" id="KW-0238">DNA-binding</keyword>
<dbReference type="InterPro" id="IPR036390">
    <property type="entry name" value="WH_DNA-bd_sf"/>
</dbReference>
<dbReference type="InterPro" id="IPR036388">
    <property type="entry name" value="WH-like_DNA-bd_sf"/>
</dbReference>
<dbReference type="InterPro" id="IPR011663">
    <property type="entry name" value="UTRA"/>
</dbReference>
<dbReference type="PANTHER" id="PTHR44846">
    <property type="entry name" value="MANNOSYL-D-GLYCERATE TRANSPORT/METABOLISM SYSTEM REPRESSOR MNGR-RELATED"/>
    <property type="match status" value="1"/>
</dbReference>
<name>A0AAU7JN17_9HYPH</name>
<dbReference type="RefSeq" id="WP_406858530.1">
    <property type="nucleotide sequence ID" value="NZ_CP157484.1"/>
</dbReference>
<evidence type="ECO:0000256" key="1">
    <source>
        <dbReference type="ARBA" id="ARBA00023015"/>
    </source>
</evidence>
<dbReference type="Pfam" id="PF00392">
    <property type="entry name" value="GntR"/>
    <property type="match status" value="1"/>
</dbReference>
<dbReference type="Gene3D" id="3.40.1410.10">
    <property type="entry name" value="Chorismate lyase-like"/>
    <property type="match status" value="1"/>
</dbReference>
<gene>
    <name evidence="5" type="ORF">ABEG18_04440</name>
</gene>
<dbReference type="GO" id="GO:0003677">
    <property type="term" value="F:DNA binding"/>
    <property type="evidence" value="ECO:0007669"/>
    <property type="project" value="UniProtKB-KW"/>
</dbReference>
<evidence type="ECO:0000256" key="3">
    <source>
        <dbReference type="ARBA" id="ARBA00023163"/>
    </source>
</evidence>
<dbReference type="Gene3D" id="1.10.10.10">
    <property type="entry name" value="Winged helix-like DNA-binding domain superfamily/Winged helix DNA-binding domain"/>
    <property type="match status" value="1"/>
</dbReference>
<accession>A0AAU7JN17</accession>
<dbReference type="SUPFAM" id="SSF64288">
    <property type="entry name" value="Chorismate lyase-like"/>
    <property type="match status" value="1"/>
</dbReference>
<dbReference type="PROSITE" id="PS50949">
    <property type="entry name" value="HTH_GNTR"/>
    <property type="match status" value="1"/>
</dbReference>
<dbReference type="PRINTS" id="PR00035">
    <property type="entry name" value="HTHGNTR"/>
</dbReference>
<dbReference type="SMART" id="SM00866">
    <property type="entry name" value="UTRA"/>
    <property type="match status" value="1"/>
</dbReference>
<dbReference type="EMBL" id="CP157484">
    <property type="protein sequence ID" value="XBO41685.1"/>
    <property type="molecule type" value="Genomic_DNA"/>
</dbReference>
<dbReference type="InterPro" id="IPR050679">
    <property type="entry name" value="Bact_HTH_transcr_reg"/>
</dbReference>
<protein>
    <submittedName>
        <fullName evidence="5">GntR family transcriptional regulator</fullName>
    </submittedName>
</protein>
<feature type="domain" description="HTH gntR-type" evidence="4">
    <location>
        <begin position="16"/>
        <end position="84"/>
    </location>
</feature>
<reference evidence="5" key="1">
    <citation type="submission" date="2024-05" db="EMBL/GenBank/DDBJ databases">
        <authorList>
            <person name="Kim S."/>
            <person name="Heo J."/>
            <person name="Choi H."/>
            <person name="Choi Y."/>
            <person name="Kwon S.-W."/>
            <person name="Kim Y."/>
        </authorList>
    </citation>
    <scope>NUCLEOTIDE SEQUENCE</scope>
    <source>
        <strain evidence="5">KACC 23698</strain>
    </source>
</reference>
<dbReference type="InterPro" id="IPR000524">
    <property type="entry name" value="Tscrpt_reg_HTH_GntR"/>
</dbReference>
<dbReference type="GO" id="GO:0045892">
    <property type="term" value="P:negative regulation of DNA-templated transcription"/>
    <property type="evidence" value="ECO:0007669"/>
    <property type="project" value="TreeGrafter"/>
</dbReference>
<evidence type="ECO:0000256" key="2">
    <source>
        <dbReference type="ARBA" id="ARBA00023125"/>
    </source>
</evidence>
<sequence>MSDDAASMPPARGAYRPLYAQVRDALVKRLVDGVWLPAQMLPSEFELAGELGVSQGTVRKALDALAAENLVVRRQGRGTFVAEHDEARILFQFFKLLPDSGEAAFPESKVVSARLAAATDDEARVLGLQTGADVYRIGRVRSLGGRPIIAERVTLPAALFPGLIEESVPNNLYGLYASRYGVTVARAHERLKAVALSSESALLLEVGESRPALLIDRVAFALSGEPVEWRVSHCLTDDFHYSSDLK</sequence>